<sequence>MMRKLLFVVIVVTFLVQGCSLNDGFIDEQIASEKEIVREDIDFPKQVEAFGKGVAKEIEVTVGKLNDLNVDYSEIAGSKNFREKFYDDWYNANPTIAKSRTVGTTHPLDMMSAIELIERYNSLTNKQLDFIREIISECKKSKSDQDLLDRLIDLNEEIHSQVPEIEQERLLNIIAVLYYGLQKVSYLENQGLMLQTPYNSIKITKVKTRSGDVNVGSILGYCRDLTGTVWGIALAEPTPYGEVGATIGTALIYIGAAATIIYEVVSCDEYEEGGTITGTNTQYNIGECIEFYDQCQRMGGWQSTIWNGSSECKHCLDDCRSNGTWNCQGN</sequence>
<name>A0A395VUE5_BACOV</name>
<evidence type="ECO:0000313" key="2">
    <source>
        <dbReference type="Proteomes" id="UP000266492"/>
    </source>
</evidence>
<dbReference type="PROSITE" id="PS51257">
    <property type="entry name" value="PROKAR_LIPOPROTEIN"/>
    <property type="match status" value="1"/>
</dbReference>
<protein>
    <submittedName>
        <fullName evidence="1">Uncharacterized protein</fullName>
    </submittedName>
</protein>
<organism evidence="1 2">
    <name type="scientific">Bacteroides ovatus</name>
    <dbReference type="NCBI Taxonomy" id="28116"/>
    <lineage>
        <taxon>Bacteria</taxon>
        <taxon>Pseudomonadati</taxon>
        <taxon>Bacteroidota</taxon>
        <taxon>Bacteroidia</taxon>
        <taxon>Bacteroidales</taxon>
        <taxon>Bacteroidaceae</taxon>
        <taxon>Bacteroides</taxon>
    </lineage>
</organism>
<comment type="caution">
    <text evidence="1">The sequence shown here is derived from an EMBL/GenBank/DDBJ whole genome shotgun (WGS) entry which is preliminary data.</text>
</comment>
<dbReference type="RefSeq" id="WP_118419072.1">
    <property type="nucleotide sequence ID" value="NZ_CP134818.1"/>
</dbReference>
<accession>A0A395VUE5</accession>
<dbReference type="AlphaFoldDB" id="A0A395VUE5"/>
<gene>
    <name evidence="1" type="ORF">DWX70_20645</name>
</gene>
<reference evidence="1 2" key="1">
    <citation type="submission" date="2018-08" db="EMBL/GenBank/DDBJ databases">
        <title>A genome reference for cultivated species of the human gut microbiota.</title>
        <authorList>
            <person name="Zou Y."/>
            <person name="Xue W."/>
            <person name="Luo G."/>
        </authorList>
    </citation>
    <scope>NUCLEOTIDE SEQUENCE [LARGE SCALE GENOMIC DNA]</scope>
    <source>
        <strain evidence="1 2">AF20-9LB</strain>
    </source>
</reference>
<proteinExistence type="predicted"/>
<dbReference type="Proteomes" id="UP000266492">
    <property type="component" value="Unassembled WGS sequence"/>
</dbReference>
<evidence type="ECO:0000313" key="1">
    <source>
        <dbReference type="EMBL" id="RGS80772.1"/>
    </source>
</evidence>
<dbReference type="EMBL" id="QRVZ01000021">
    <property type="protein sequence ID" value="RGS80772.1"/>
    <property type="molecule type" value="Genomic_DNA"/>
</dbReference>